<dbReference type="Proteomes" id="UP000623172">
    <property type="component" value="Unassembled WGS sequence"/>
</dbReference>
<dbReference type="PANTHER" id="PTHR39201:SF1">
    <property type="entry name" value="FLAVODOXIN-LIKE DOMAIN-CONTAINING PROTEIN"/>
    <property type="match status" value="1"/>
</dbReference>
<dbReference type="SUPFAM" id="SSF52218">
    <property type="entry name" value="Flavoproteins"/>
    <property type="match status" value="1"/>
</dbReference>
<comment type="caution">
    <text evidence="2">The sequence shown here is derived from an EMBL/GenBank/DDBJ whole genome shotgun (WGS) entry which is preliminary data.</text>
</comment>
<dbReference type="GO" id="GO:0016651">
    <property type="term" value="F:oxidoreductase activity, acting on NAD(P)H"/>
    <property type="evidence" value="ECO:0007669"/>
    <property type="project" value="UniProtKB-ARBA"/>
</dbReference>
<dbReference type="EMBL" id="JACRSR010000003">
    <property type="protein sequence ID" value="MBC8531946.1"/>
    <property type="molecule type" value="Genomic_DNA"/>
</dbReference>
<dbReference type="Pfam" id="PF12682">
    <property type="entry name" value="Flavodoxin_4"/>
    <property type="match status" value="1"/>
</dbReference>
<dbReference type="PANTHER" id="PTHR39201">
    <property type="entry name" value="EXPORTED PROTEIN-RELATED"/>
    <property type="match status" value="1"/>
</dbReference>
<dbReference type="AlphaFoldDB" id="A0A926D5F0"/>
<dbReference type="GO" id="GO:0010181">
    <property type="term" value="F:FMN binding"/>
    <property type="evidence" value="ECO:0007669"/>
    <property type="project" value="InterPro"/>
</dbReference>
<organism evidence="2 3">
    <name type="scientific">Gehongia tenuis</name>
    <dbReference type="NCBI Taxonomy" id="2763655"/>
    <lineage>
        <taxon>Bacteria</taxon>
        <taxon>Bacillati</taxon>
        <taxon>Bacillota</taxon>
        <taxon>Clostridia</taxon>
        <taxon>Christensenellales</taxon>
        <taxon>Christensenellaceae</taxon>
        <taxon>Gehongia</taxon>
    </lineage>
</organism>
<proteinExistence type="predicted"/>
<gene>
    <name evidence="2" type="ORF">H8696_08820</name>
</gene>
<evidence type="ECO:0000313" key="2">
    <source>
        <dbReference type="EMBL" id="MBC8531946.1"/>
    </source>
</evidence>
<protein>
    <recommendedName>
        <fullName evidence="1">Flavodoxin-like domain-containing protein</fullName>
    </recommendedName>
</protein>
<feature type="domain" description="Flavodoxin-like" evidence="1">
    <location>
        <begin position="2"/>
        <end position="124"/>
    </location>
</feature>
<evidence type="ECO:0000313" key="3">
    <source>
        <dbReference type="Proteomes" id="UP000623172"/>
    </source>
</evidence>
<name>A0A926D5F0_9FIRM</name>
<sequence>MKLLVAYYSHTGDSRVIARQLELHYNGDLYCIHETQKRSRMGVRFKGASQANREEKSQIEPVSVDPQQYDVIFLVAPIWGTMPAPALHAFIDEANLKGSKVYGFFLCRSGLGSAEEVFHQWLEDAGAELQDVYTIATSEKNAKSFLEGSQQIDDILVDLSPKLYPDDAEEFFVIKRPNK</sequence>
<evidence type="ECO:0000259" key="1">
    <source>
        <dbReference type="Pfam" id="PF12682"/>
    </source>
</evidence>
<dbReference type="InterPro" id="IPR008254">
    <property type="entry name" value="Flavodoxin/NO_synth"/>
</dbReference>
<reference evidence="2" key="1">
    <citation type="submission" date="2020-08" db="EMBL/GenBank/DDBJ databases">
        <title>Genome public.</title>
        <authorList>
            <person name="Liu C."/>
            <person name="Sun Q."/>
        </authorList>
    </citation>
    <scope>NUCLEOTIDE SEQUENCE</scope>
    <source>
        <strain evidence="2">NSJ-53</strain>
    </source>
</reference>
<dbReference type="InterPro" id="IPR029039">
    <property type="entry name" value="Flavoprotein-like_sf"/>
</dbReference>
<keyword evidence="3" id="KW-1185">Reference proteome</keyword>
<accession>A0A926D5F0</accession>
<dbReference type="RefSeq" id="WP_249316784.1">
    <property type="nucleotide sequence ID" value="NZ_JACRSR010000003.1"/>
</dbReference>
<dbReference type="Gene3D" id="3.40.50.360">
    <property type="match status" value="1"/>
</dbReference>